<feature type="region of interest" description="Disordered" evidence="9">
    <location>
        <begin position="169"/>
        <end position="203"/>
    </location>
</feature>
<keyword evidence="13" id="KW-1185">Reference proteome</keyword>
<name>A0A7J7DD13_TRIWF</name>
<gene>
    <name evidence="12" type="ORF">HS088_TW08G00780</name>
</gene>
<keyword evidence="5" id="KW-0805">Transcription regulation</keyword>
<dbReference type="EMBL" id="JAAARO010000008">
    <property type="protein sequence ID" value="KAF5744184.1"/>
    <property type="molecule type" value="Genomic_DNA"/>
</dbReference>
<sequence length="203" mass="22420">MAEELPDKTLKTPKSSLSKSLRRKGSPLRSVDTYAAQCIKCLKWRVITTEEEYEDIRNKVSVEPFVCARKSGASCEDPADIENDGSQTWAIDKPGIPRTPEGFKRILVLRSDYSKMDAYYVTPTKKRLKCHSEVAAFLEANPGYQGVSLSNFNFSTPKVVEDTIPDYIVRKGSADGNSNARVEEPEDAAESGSCGNQESGVTQ</sequence>
<dbReference type="InParanoid" id="A0A7J7DD13"/>
<feature type="domain" description="CW-type" evidence="11">
    <location>
        <begin position="28"/>
        <end position="83"/>
    </location>
</feature>
<dbReference type="SMART" id="SM00391">
    <property type="entry name" value="MBD"/>
    <property type="match status" value="1"/>
</dbReference>
<evidence type="ECO:0000256" key="9">
    <source>
        <dbReference type="SAM" id="MobiDB-lite"/>
    </source>
</evidence>
<evidence type="ECO:0000256" key="7">
    <source>
        <dbReference type="ARBA" id="ARBA00023163"/>
    </source>
</evidence>
<dbReference type="PANTHER" id="PTHR12396:SF10">
    <property type="entry name" value="METHYL-CPG-BINDING DOMAIN-CONTAINING PROTEIN 1-RELATED"/>
    <property type="match status" value="1"/>
</dbReference>
<dbReference type="GO" id="GO:0008270">
    <property type="term" value="F:zinc ion binding"/>
    <property type="evidence" value="ECO:0007669"/>
    <property type="project" value="UniProtKB-KW"/>
</dbReference>
<evidence type="ECO:0000313" key="13">
    <source>
        <dbReference type="Proteomes" id="UP000593562"/>
    </source>
</evidence>
<dbReference type="InterPro" id="IPR011124">
    <property type="entry name" value="Znf_CW"/>
</dbReference>
<protein>
    <submittedName>
        <fullName evidence="12">Methyl-CpG-binding domain-containing family protein</fullName>
    </submittedName>
</protein>
<dbReference type="FunCoup" id="A0A7J7DD13">
    <property type="interactions" value="473"/>
</dbReference>
<dbReference type="PANTHER" id="PTHR12396">
    <property type="entry name" value="METHYL-CPG BINDING PROTEIN, MBD"/>
    <property type="match status" value="1"/>
</dbReference>
<keyword evidence="7" id="KW-0804">Transcription</keyword>
<dbReference type="Proteomes" id="UP000593562">
    <property type="component" value="Unassembled WGS sequence"/>
</dbReference>
<evidence type="ECO:0000256" key="4">
    <source>
        <dbReference type="ARBA" id="ARBA00022833"/>
    </source>
</evidence>
<dbReference type="AlphaFoldDB" id="A0A7J7DD13"/>
<evidence type="ECO:0000256" key="6">
    <source>
        <dbReference type="ARBA" id="ARBA00023125"/>
    </source>
</evidence>
<evidence type="ECO:0000256" key="1">
    <source>
        <dbReference type="ARBA" id="ARBA00004123"/>
    </source>
</evidence>
<dbReference type="GO" id="GO:0005634">
    <property type="term" value="C:nucleus"/>
    <property type="evidence" value="ECO:0007669"/>
    <property type="project" value="UniProtKB-SubCell"/>
</dbReference>
<comment type="caution">
    <text evidence="12">The sequence shown here is derived from an EMBL/GenBank/DDBJ whole genome shotgun (WGS) entry which is preliminary data.</text>
</comment>
<keyword evidence="6" id="KW-0238">DNA-binding</keyword>
<dbReference type="GO" id="GO:0003677">
    <property type="term" value="F:DNA binding"/>
    <property type="evidence" value="ECO:0007669"/>
    <property type="project" value="UniProtKB-KW"/>
</dbReference>
<keyword evidence="8" id="KW-0539">Nucleus</keyword>
<proteinExistence type="predicted"/>
<evidence type="ECO:0000256" key="8">
    <source>
        <dbReference type="ARBA" id="ARBA00023242"/>
    </source>
</evidence>
<feature type="compositionally biased region" description="Basic and acidic residues" evidence="9">
    <location>
        <begin position="1"/>
        <end position="10"/>
    </location>
</feature>
<reference evidence="12 13" key="1">
    <citation type="journal article" date="2020" name="Nat. Commun.">
        <title>Genome of Tripterygium wilfordii and identification of cytochrome P450 involved in triptolide biosynthesis.</title>
        <authorList>
            <person name="Tu L."/>
            <person name="Su P."/>
            <person name="Zhang Z."/>
            <person name="Gao L."/>
            <person name="Wang J."/>
            <person name="Hu T."/>
            <person name="Zhou J."/>
            <person name="Zhang Y."/>
            <person name="Zhao Y."/>
            <person name="Liu Y."/>
            <person name="Song Y."/>
            <person name="Tong Y."/>
            <person name="Lu Y."/>
            <person name="Yang J."/>
            <person name="Xu C."/>
            <person name="Jia M."/>
            <person name="Peters R.J."/>
            <person name="Huang L."/>
            <person name="Gao W."/>
        </authorList>
    </citation>
    <scope>NUCLEOTIDE SEQUENCE [LARGE SCALE GENOMIC DNA]</scope>
    <source>
        <strain evidence="13">cv. XIE 37</strain>
        <tissue evidence="12">Leaf</tissue>
    </source>
</reference>
<keyword evidence="3" id="KW-0863">Zinc-finger</keyword>
<dbReference type="Pfam" id="PF07496">
    <property type="entry name" value="zf-CW"/>
    <property type="match status" value="1"/>
</dbReference>
<evidence type="ECO:0000256" key="3">
    <source>
        <dbReference type="ARBA" id="ARBA00022771"/>
    </source>
</evidence>
<evidence type="ECO:0000259" key="11">
    <source>
        <dbReference type="PROSITE" id="PS51050"/>
    </source>
</evidence>
<dbReference type="Gene3D" id="3.30.890.10">
    <property type="entry name" value="Methyl-cpg-binding Protein 2, Chain A"/>
    <property type="match status" value="1"/>
</dbReference>
<evidence type="ECO:0000256" key="2">
    <source>
        <dbReference type="ARBA" id="ARBA00022723"/>
    </source>
</evidence>
<comment type="subcellular location">
    <subcellularLocation>
        <location evidence="1">Nucleus</location>
    </subcellularLocation>
</comment>
<keyword evidence="2" id="KW-0479">Metal-binding</keyword>
<dbReference type="InterPro" id="IPR001739">
    <property type="entry name" value="Methyl_CpG_DNA-bd"/>
</dbReference>
<evidence type="ECO:0000259" key="10">
    <source>
        <dbReference type="PROSITE" id="PS50982"/>
    </source>
</evidence>
<dbReference type="Pfam" id="PF01429">
    <property type="entry name" value="MBD"/>
    <property type="match status" value="1"/>
</dbReference>
<accession>A0A7J7DD13</accession>
<feature type="region of interest" description="Disordered" evidence="9">
    <location>
        <begin position="1"/>
        <end position="27"/>
    </location>
</feature>
<evidence type="ECO:0000313" key="12">
    <source>
        <dbReference type="EMBL" id="KAF5744184.1"/>
    </source>
</evidence>
<feature type="domain" description="MBD" evidence="10">
    <location>
        <begin position="89"/>
        <end position="159"/>
    </location>
</feature>
<dbReference type="InterPro" id="IPR016177">
    <property type="entry name" value="DNA-bd_dom_sf"/>
</dbReference>
<dbReference type="PROSITE" id="PS51050">
    <property type="entry name" value="ZF_CW"/>
    <property type="match status" value="1"/>
</dbReference>
<dbReference type="CDD" id="cd01396">
    <property type="entry name" value="MeCP2_MBD"/>
    <property type="match status" value="1"/>
</dbReference>
<evidence type="ECO:0000256" key="5">
    <source>
        <dbReference type="ARBA" id="ARBA00023015"/>
    </source>
</evidence>
<feature type="compositionally biased region" description="Polar residues" evidence="9">
    <location>
        <begin position="193"/>
        <end position="203"/>
    </location>
</feature>
<organism evidence="12 13">
    <name type="scientific">Tripterygium wilfordii</name>
    <name type="common">Thunder God vine</name>
    <dbReference type="NCBI Taxonomy" id="458696"/>
    <lineage>
        <taxon>Eukaryota</taxon>
        <taxon>Viridiplantae</taxon>
        <taxon>Streptophyta</taxon>
        <taxon>Embryophyta</taxon>
        <taxon>Tracheophyta</taxon>
        <taxon>Spermatophyta</taxon>
        <taxon>Magnoliopsida</taxon>
        <taxon>eudicotyledons</taxon>
        <taxon>Gunneridae</taxon>
        <taxon>Pentapetalae</taxon>
        <taxon>rosids</taxon>
        <taxon>fabids</taxon>
        <taxon>Celastrales</taxon>
        <taxon>Celastraceae</taxon>
        <taxon>Tripterygium</taxon>
    </lineage>
</organism>
<dbReference type="SUPFAM" id="SSF54171">
    <property type="entry name" value="DNA-binding domain"/>
    <property type="match status" value="1"/>
</dbReference>
<dbReference type="PROSITE" id="PS50982">
    <property type="entry name" value="MBD"/>
    <property type="match status" value="1"/>
</dbReference>
<keyword evidence="4" id="KW-0862">Zinc</keyword>